<comment type="caution">
    <text evidence="2">The sequence shown here is derived from an EMBL/GenBank/DDBJ whole genome shotgun (WGS) entry which is preliminary data.</text>
</comment>
<dbReference type="Proteomes" id="UP000685013">
    <property type="component" value="Chromosome 4"/>
</dbReference>
<sequence>MIPTRLKSHTTRTTRVHVPVYSSSTGWISTEFVGSASGSASGGRSGYPPQYGTAKTSPTGKWAIPAVGNNLDSIFGALCGGNHQHKWEEDDKKN</sequence>
<evidence type="ECO:0000313" key="3">
    <source>
        <dbReference type="Proteomes" id="UP000685013"/>
    </source>
</evidence>
<dbReference type="AlphaFoldDB" id="A0AAV6NSF6"/>
<dbReference type="EMBL" id="JAGKQH010000004">
    <property type="protein sequence ID" value="KAG6600872.1"/>
    <property type="molecule type" value="Genomic_DNA"/>
</dbReference>
<organism evidence="2 3">
    <name type="scientific">Cucurbita argyrosperma subsp. sororia</name>
    <dbReference type="NCBI Taxonomy" id="37648"/>
    <lineage>
        <taxon>Eukaryota</taxon>
        <taxon>Viridiplantae</taxon>
        <taxon>Streptophyta</taxon>
        <taxon>Embryophyta</taxon>
        <taxon>Tracheophyta</taxon>
        <taxon>Spermatophyta</taxon>
        <taxon>Magnoliopsida</taxon>
        <taxon>eudicotyledons</taxon>
        <taxon>Gunneridae</taxon>
        <taxon>Pentapetalae</taxon>
        <taxon>rosids</taxon>
        <taxon>fabids</taxon>
        <taxon>Cucurbitales</taxon>
        <taxon>Cucurbitaceae</taxon>
        <taxon>Cucurbiteae</taxon>
        <taxon>Cucurbita</taxon>
    </lineage>
</organism>
<reference evidence="2 3" key="1">
    <citation type="journal article" date="2021" name="Hortic Res">
        <title>The domestication of Cucurbita argyrosperma as revealed by the genome of its wild relative.</title>
        <authorList>
            <person name="Barrera-Redondo J."/>
            <person name="Sanchez-de la Vega G."/>
            <person name="Aguirre-Liguori J.A."/>
            <person name="Castellanos-Morales G."/>
            <person name="Gutierrez-Guerrero Y.T."/>
            <person name="Aguirre-Dugua X."/>
            <person name="Aguirre-Planter E."/>
            <person name="Tenaillon M.I."/>
            <person name="Lira-Saade R."/>
            <person name="Eguiarte L.E."/>
        </authorList>
    </citation>
    <scope>NUCLEOTIDE SEQUENCE [LARGE SCALE GENOMIC DNA]</scope>
    <source>
        <strain evidence="2">JBR-2021</strain>
    </source>
</reference>
<accession>A0AAV6NSF6</accession>
<keyword evidence="3" id="KW-1185">Reference proteome</keyword>
<protein>
    <submittedName>
        <fullName evidence="2">Uncharacterized protein</fullName>
    </submittedName>
</protein>
<evidence type="ECO:0000256" key="1">
    <source>
        <dbReference type="SAM" id="MobiDB-lite"/>
    </source>
</evidence>
<evidence type="ECO:0000313" key="2">
    <source>
        <dbReference type="EMBL" id="KAG6600872.1"/>
    </source>
</evidence>
<proteinExistence type="predicted"/>
<name>A0AAV6NSF6_9ROSI</name>
<feature type="region of interest" description="Disordered" evidence="1">
    <location>
        <begin position="35"/>
        <end position="55"/>
    </location>
</feature>
<feature type="non-terminal residue" evidence="2">
    <location>
        <position position="1"/>
    </location>
</feature>
<gene>
    <name evidence="2" type="ORF">SDJN03_06105</name>
</gene>